<comment type="caution">
    <text evidence="2">The sequence shown here is derived from an EMBL/GenBank/DDBJ whole genome shotgun (WGS) entry which is preliminary data.</text>
</comment>
<keyword evidence="3" id="KW-1185">Reference proteome</keyword>
<evidence type="ECO:0000313" key="3">
    <source>
        <dbReference type="Proteomes" id="UP001203945"/>
    </source>
</evidence>
<feature type="transmembrane region" description="Helical" evidence="1">
    <location>
        <begin position="122"/>
        <end position="139"/>
    </location>
</feature>
<organism evidence="2 3">
    <name type="scientific">Paracoccus albicereus</name>
    <dbReference type="NCBI Taxonomy" id="2922394"/>
    <lineage>
        <taxon>Bacteria</taxon>
        <taxon>Pseudomonadati</taxon>
        <taxon>Pseudomonadota</taxon>
        <taxon>Alphaproteobacteria</taxon>
        <taxon>Rhodobacterales</taxon>
        <taxon>Paracoccaceae</taxon>
        <taxon>Paracoccus</taxon>
    </lineage>
</organism>
<keyword evidence="1" id="KW-0812">Transmembrane</keyword>
<dbReference type="Proteomes" id="UP001203945">
    <property type="component" value="Unassembled WGS sequence"/>
</dbReference>
<keyword evidence="1" id="KW-1133">Transmembrane helix</keyword>
<protein>
    <submittedName>
        <fullName evidence="2">Uncharacterized protein</fullName>
    </submittedName>
</protein>
<accession>A0ABT1MS09</accession>
<proteinExistence type="predicted"/>
<keyword evidence="1" id="KW-0472">Membrane</keyword>
<sequence>MSQDGFTLPDCIIREGGAIETLALAALIVAGLTFLACSRWSRIRRCWYVPFGLFLLAEREAEHGLPWVEAEVLTLSHWQMHVFNLNMLGNALLLAAAIWAAYTLARHGLADFVTAMRHRARWLILLLIGGCLGLLAQFIEETVGTTSLGLVAEEGLELIFALCLLAAVIQSIHHLDRERRHWVSRLPLDA</sequence>
<dbReference type="EMBL" id="JAKZEU010000002">
    <property type="protein sequence ID" value="MCQ0970326.1"/>
    <property type="molecule type" value="Genomic_DNA"/>
</dbReference>
<feature type="transmembrane region" description="Helical" evidence="1">
    <location>
        <begin position="21"/>
        <end position="41"/>
    </location>
</feature>
<evidence type="ECO:0000256" key="1">
    <source>
        <dbReference type="SAM" id="Phobius"/>
    </source>
</evidence>
<dbReference type="RefSeq" id="WP_255329304.1">
    <property type="nucleotide sequence ID" value="NZ_JAKZEU010000002.1"/>
</dbReference>
<feature type="transmembrane region" description="Helical" evidence="1">
    <location>
        <begin position="159"/>
        <end position="175"/>
    </location>
</feature>
<reference evidence="2 3" key="1">
    <citation type="submission" date="2022-03" db="EMBL/GenBank/DDBJ databases">
        <authorList>
            <person name="He Y."/>
        </authorList>
    </citation>
    <scope>NUCLEOTIDE SEQUENCE [LARGE SCALE GENOMIC DNA]</scope>
    <source>
        <strain evidence="2 3">TK19116</strain>
    </source>
</reference>
<evidence type="ECO:0000313" key="2">
    <source>
        <dbReference type="EMBL" id="MCQ0970326.1"/>
    </source>
</evidence>
<name>A0ABT1MS09_9RHOB</name>
<feature type="transmembrane region" description="Helical" evidence="1">
    <location>
        <begin position="82"/>
        <end position="102"/>
    </location>
</feature>
<gene>
    <name evidence="2" type="ORF">MLD63_07805</name>
</gene>